<dbReference type="SUPFAM" id="SSF56349">
    <property type="entry name" value="DNA breaking-rejoining enzymes"/>
    <property type="match status" value="1"/>
</dbReference>
<evidence type="ECO:0000256" key="2">
    <source>
        <dbReference type="ARBA" id="ARBA00022908"/>
    </source>
</evidence>
<dbReference type="PANTHER" id="PTHR30349">
    <property type="entry name" value="PHAGE INTEGRASE-RELATED"/>
    <property type="match status" value="1"/>
</dbReference>
<gene>
    <name evidence="6" type="ORF">M977_04537</name>
</gene>
<dbReference type="InterPro" id="IPR050090">
    <property type="entry name" value="Tyrosine_recombinase_XerCD"/>
</dbReference>
<protein>
    <submittedName>
        <fullName evidence="6">Integrase</fullName>
    </submittedName>
</protein>
<dbReference type="Gene3D" id="1.10.150.130">
    <property type="match status" value="1"/>
</dbReference>
<evidence type="ECO:0000256" key="4">
    <source>
        <dbReference type="ARBA" id="ARBA00023172"/>
    </source>
</evidence>
<comment type="similarity">
    <text evidence="1">Belongs to the 'phage' integrase family.</text>
</comment>
<dbReference type="AlphaFoldDB" id="A0A1B7HLY0"/>
<keyword evidence="2" id="KW-0229">DNA integration</keyword>
<dbReference type="Gene3D" id="3.30.160.60">
    <property type="entry name" value="Classic Zinc Finger"/>
    <property type="match status" value="1"/>
</dbReference>
<dbReference type="PATRIC" id="fig|1354253.4.peg.4669"/>
<evidence type="ECO:0000256" key="1">
    <source>
        <dbReference type="ARBA" id="ARBA00008857"/>
    </source>
</evidence>
<dbReference type="GO" id="GO:0003677">
    <property type="term" value="F:DNA binding"/>
    <property type="evidence" value="ECO:0007669"/>
    <property type="project" value="UniProtKB-KW"/>
</dbReference>
<dbReference type="PROSITE" id="PS51898">
    <property type="entry name" value="TYR_RECOMBINASE"/>
    <property type="match status" value="1"/>
</dbReference>
<name>A0A1B7HLY0_9ENTR</name>
<feature type="domain" description="Tyr recombinase" evidence="5">
    <location>
        <begin position="192"/>
        <end position="380"/>
    </location>
</feature>
<dbReference type="Proteomes" id="UP000078504">
    <property type="component" value="Unassembled WGS sequence"/>
</dbReference>
<dbReference type="InterPro" id="IPR013762">
    <property type="entry name" value="Integrase-like_cat_sf"/>
</dbReference>
<proteinExistence type="inferred from homology"/>
<reference evidence="6 7" key="1">
    <citation type="submission" date="2016-04" db="EMBL/GenBank/DDBJ databases">
        <title>ATOL: Assembling a taxonomically balanced genome-scale reconstruction of the evolutionary history of the Enterobacteriaceae.</title>
        <authorList>
            <person name="Plunkett G.III."/>
            <person name="Neeno-Eckwall E.C."/>
            <person name="Glasner J.D."/>
            <person name="Perna N.T."/>
        </authorList>
    </citation>
    <scope>NUCLEOTIDE SEQUENCE [LARGE SCALE GENOMIC DNA]</scope>
    <source>
        <strain evidence="6 7">ATCC 51604</strain>
    </source>
</reference>
<dbReference type="RefSeq" id="WP_064519127.1">
    <property type="nucleotide sequence ID" value="NZ_LXEP01000050.1"/>
</dbReference>
<dbReference type="Pfam" id="PF09003">
    <property type="entry name" value="Arm-DNA-bind_1"/>
    <property type="match status" value="1"/>
</dbReference>
<dbReference type="EMBL" id="LXEP01000050">
    <property type="protein sequence ID" value="OAT16627.1"/>
    <property type="molecule type" value="Genomic_DNA"/>
</dbReference>
<accession>A0A1B7HLY0</accession>
<dbReference type="InterPro" id="IPR015094">
    <property type="entry name" value="Integrase_lambda-typ_DNA-bd_N"/>
</dbReference>
<dbReference type="PANTHER" id="PTHR30349:SF64">
    <property type="entry name" value="PROPHAGE INTEGRASE INTD-RELATED"/>
    <property type="match status" value="1"/>
</dbReference>
<dbReference type="InterPro" id="IPR011010">
    <property type="entry name" value="DNA_brk_join_enz"/>
</dbReference>
<organism evidence="6 7">
    <name type="scientific">Buttiauxella gaviniae ATCC 51604</name>
    <dbReference type="NCBI Taxonomy" id="1354253"/>
    <lineage>
        <taxon>Bacteria</taxon>
        <taxon>Pseudomonadati</taxon>
        <taxon>Pseudomonadota</taxon>
        <taxon>Gammaproteobacteria</taxon>
        <taxon>Enterobacterales</taxon>
        <taxon>Enterobacteriaceae</taxon>
        <taxon>Buttiauxella</taxon>
    </lineage>
</organism>
<dbReference type="Pfam" id="PF00589">
    <property type="entry name" value="Phage_integrase"/>
    <property type="match status" value="1"/>
</dbReference>
<evidence type="ECO:0000256" key="3">
    <source>
        <dbReference type="ARBA" id="ARBA00023125"/>
    </source>
</evidence>
<comment type="caution">
    <text evidence="6">The sequence shown here is derived from an EMBL/GenBank/DDBJ whole genome shotgun (WGS) entry which is preliminary data.</text>
</comment>
<keyword evidence="3" id="KW-0238">DNA-binding</keyword>
<dbReference type="InterPro" id="IPR010998">
    <property type="entry name" value="Integrase_recombinase_N"/>
</dbReference>
<dbReference type="InterPro" id="IPR002104">
    <property type="entry name" value="Integrase_catalytic"/>
</dbReference>
<dbReference type="GO" id="GO:0006310">
    <property type="term" value="P:DNA recombination"/>
    <property type="evidence" value="ECO:0007669"/>
    <property type="project" value="UniProtKB-KW"/>
</dbReference>
<evidence type="ECO:0000259" key="5">
    <source>
        <dbReference type="PROSITE" id="PS51898"/>
    </source>
</evidence>
<sequence length="380" mass="43033">MGAPRKHNIDIENLYVKLDKRNNKVYWQYKDPLTLKWLSFGTDETIAKTAAIELNRIFAEQQVEQSYALIDIARRRQKNPQPVGLRFKDWVEKYNSIVEKRNAKGEISNASAYERKRAANILCSRIANTPLASVGSREMAAILEEYIDEGKKSMAKHLRSSWTDIFKEAQFAGEVPPGFNPVQSTRKPKVEVTRARLQIEDWLKILEAARVRYSPWAFNALRLALVTGQRLSDILHMQFKDVKDGYLFVVQGKTGSKIALPLSLRCEAAGLTLEDVINGCRDHALSPYLVHHCGATSRAKAGKTINKATASTMFARCREDAGIITPEGRTPVSFHEQRSLAERLYEKQGINTQKLLGHKTAAMTQLYHDERDDGWAYIAV</sequence>
<dbReference type="GO" id="GO:0008907">
    <property type="term" value="F:integrase activity"/>
    <property type="evidence" value="ECO:0007669"/>
    <property type="project" value="InterPro"/>
</dbReference>
<keyword evidence="4" id="KW-0233">DNA recombination</keyword>
<evidence type="ECO:0000313" key="6">
    <source>
        <dbReference type="EMBL" id="OAT16627.1"/>
    </source>
</evidence>
<dbReference type="Gene3D" id="1.10.443.10">
    <property type="entry name" value="Intergrase catalytic core"/>
    <property type="match status" value="1"/>
</dbReference>
<evidence type="ECO:0000313" key="7">
    <source>
        <dbReference type="Proteomes" id="UP000078504"/>
    </source>
</evidence>